<comment type="caution">
    <text evidence="1">The sequence shown here is derived from an EMBL/GenBank/DDBJ whole genome shotgun (WGS) entry which is preliminary data.</text>
</comment>
<protein>
    <submittedName>
        <fullName evidence="1">Uncharacterized protein</fullName>
    </submittedName>
</protein>
<organism evidence="1 2">
    <name type="scientific">Candidatus Thiomargarita nelsonii</name>
    <dbReference type="NCBI Taxonomy" id="1003181"/>
    <lineage>
        <taxon>Bacteria</taxon>
        <taxon>Pseudomonadati</taxon>
        <taxon>Pseudomonadota</taxon>
        <taxon>Gammaproteobacteria</taxon>
        <taxon>Thiotrichales</taxon>
        <taxon>Thiotrichaceae</taxon>
        <taxon>Thiomargarita</taxon>
    </lineage>
</organism>
<dbReference type="Proteomes" id="UP000076962">
    <property type="component" value="Unassembled WGS sequence"/>
</dbReference>
<dbReference type="EMBL" id="LUTY01002497">
    <property type="protein sequence ID" value="OAD20272.1"/>
    <property type="molecule type" value="Genomic_DNA"/>
</dbReference>
<reference evidence="1 2" key="1">
    <citation type="submission" date="2016-05" db="EMBL/GenBank/DDBJ databases">
        <title>Single-cell genome of chain-forming Candidatus Thiomargarita nelsonii and comparison to other large sulfur-oxidizing bacteria.</title>
        <authorList>
            <person name="Winkel M."/>
            <person name="Salman V."/>
            <person name="Woyke T."/>
            <person name="Schulz-Vogt H."/>
            <person name="Richter M."/>
            <person name="Flood B."/>
            <person name="Bailey J."/>
            <person name="Amann R."/>
            <person name="Mussmann M."/>
        </authorList>
    </citation>
    <scope>NUCLEOTIDE SEQUENCE [LARGE SCALE GENOMIC DNA]</scope>
    <source>
        <strain evidence="1 2">THI036</strain>
    </source>
</reference>
<dbReference type="AlphaFoldDB" id="A0A0A6P0T6"/>
<keyword evidence="2" id="KW-1185">Reference proteome</keyword>
<evidence type="ECO:0000313" key="1">
    <source>
        <dbReference type="EMBL" id="OAD20272.1"/>
    </source>
</evidence>
<proteinExistence type="predicted"/>
<gene>
    <name evidence="1" type="ORF">THIOM_004040</name>
</gene>
<accession>A0A0A6P0T6</accession>
<name>A0A0A6P0T6_9GAMM</name>
<sequence>MIPFVVGYLSPTNDKANKKYEKITPGKAGSDMDSLTNKAIKQIQNKNYGERFLNDGRPRVYLGVGFAGKEIGYKKLTS</sequence>
<evidence type="ECO:0000313" key="2">
    <source>
        <dbReference type="Proteomes" id="UP000076962"/>
    </source>
</evidence>